<keyword evidence="2 3" id="KW-0129">CBS domain</keyword>
<feature type="region of interest" description="Disordered" evidence="4">
    <location>
        <begin position="1"/>
        <end position="45"/>
    </location>
</feature>
<sequence>MSESDRLQRLATPSAPAEDDVDVDADGTTFRDIHPSPAPTPLRQPSWDVASQRSLSSYSDEQFMASMSREFTAMVDAGGSSNDLQLARIGEHEPERETNPLAIVADPGCPTSEEVVEVRQVKKGEAEAKVAAWQAEEVAKINSKFKREEVVINGWESQQMNKATTYLSKIEVNEIIRPGSVFEMPYHRLTIGDRDLDLSESSGLPSAQDVSGRVIAEGLKPEETNAAKVMTRNPVFVEANSSATDALQKMVQGKFRHLPVVEHGEVIGMLDITKFLYDAIARMEKAAEQGSAIAAAIEGVERQWKSEFAGPHKFIENLRGQMFKPSLSTIITENTSVPSVSPSDPVTAAAKKMREYRVNSVVVMAGSTLQGILTSKDLVWRVVARSLSPEVTRVEKVMSACPGCATCDTSILEALKSMQHGRFRHIPVADKRGQIVACLDALQLTHAALSMVEEASGPNNVANTMVEKFWDSALALHPAEENDSHSDESHNGTVASDDAGGKLIPPHVGNAFSYKIEDREGRMHRFSCVSETLGALVSAVTHRLGMENEKAHVNLLYNDDEGDRVLLATDGDLIAAIEHARSAGWKVLRLHMDGQSETETGVQSTSSLVDTSTPQRGLSSLRLGIVASGVAVASVGVIVYLRRSVL</sequence>
<dbReference type="CDD" id="cd06409">
    <property type="entry name" value="PB1_MUG70"/>
    <property type="match status" value="1"/>
</dbReference>
<keyword evidence="5" id="KW-0812">Transmembrane</keyword>
<dbReference type="EMBL" id="JAUUTY010000003">
    <property type="protein sequence ID" value="KAK1670676.1"/>
    <property type="molecule type" value="Genomic_DNA"/>
</dbReference>
<dbReference type="Pfam" id="PF03763">
    <property type="entry name" value="Remorin_C"/>
    <property type="match status" value="1"/>
</dbReference>
<dbReference type="PANTHER" id="PTHR43080:SF2">
    <property type="entry name" value="CBS DOMAIN-CONTAINING PROTEIN"/>
    <property type="match status" value="1"/>
</dbReference>
<dbReference type="Gene3D" id="3.10.580.10">
    <property type="entry name" value="CBS-domain"/>
    <property type="match status" value="2"/>
</dbReference>
<dbReference type="PROSITE" id="PS51371">
    <property type="entry name" value="CBS"/>
    <property type="match status" value="2"/>
</dbReference>
<evidence type="ECO:0000256" key="4">
    <source>
        <dbReference type="SAM" id="MobiDB-lite"/>
    </source>
</evidence>
<dbReference type="SMART" id="SM00666">
    <property type="entry name" value="PB1"/>
    <property type="match status" value="1"/>
</dbReference>
<evidence type="ECO:0000256" key="2">
    <source>
        <dbReference type="ARBA" id="ARBA00023122"/>
    </source>
</evidence>
<keyword evidence="9" id="KW-1185">Reference proteome</keyword>
<feature type="compositionally biased region" description="Basic and acidic residues" evidence="4">
    <location>
        <begin position="479"/>
        <end position="490"/>
    </location>
</feature>
<reference evidence="8" key="1">
    <citation type="submission" date="2023-07" db="EMBL/GenBank/DDBJ databases">
        <title>A chromosome-level genome assembly of Lolium multiflorum.</title>
        <authorList>
            <person name="Chen Y."/>
            <person name="Copetti D."/>
            <person name="Kolliker R."/>
            <person name="Studer B."/>
        </authorList>
    </citation>
    <scope>NUCLEOTIDE SEQUENCE</scope>
    <source>
        <strain evidence="8">02402/16</strain>
        <tissue evidence="8">Leaf</tissue>
    </source>
</reference>
<comment type="caution">
    <text evidence="8">The sequence shown here is derived from an EMBL/GenBank/DDBJ whole genome shotgun (WGS) entry which is preliminary data.</text>
</comment>
<feature type="domain" description="PB1" evidence="7">
    <location>
        <begin position="509"/>
        <end position="595"/>
    </location>
</feature>
<dbReference type="InterPro" id="IPR051257">
    <property type="entry name" value="Diverse_CBS-Domain"/>
</dbReference>
<dbReference type="SUPFAM" id="SSF54277">
    <property type="entry name" value="CAD &amp; PB1 domains"/>
    <property type="match status" value="1"/>
</dbReference>
<evidence type="ECO:0000256" key="3">
    <source>
        <dbReference type="PROSITE-ProRule" id="PRU00703"/>
    </source>
</evidence>
<dbReference type="PANTHER" id="PTHR43080">
    <property type="entry name" value="CBS DOMAIN-CONTAINING PROTEIN CBSX3, MITOCHONDRIAL"/>
    <property type="match status" value="1"/>
</dbReference>
<dbReference type="InterPro" id="IPR005516">
    <property type="entry name" value="Remorin_C"/>
</dbReference>
<dbReference type="SMART" id="SM00116">
    <property type="entry name" value="CBS"/>
    <property type="match status" value="3"/>
</dbReference>
<name>A0AAD8WQC9_LOLMU</name>
<dbReference type="InterPro" id="IPR053793">
    <property type="entry name" value="PB1-like"/>
</dbReference>
<feature type="transmembrane region" description="Helical" evidence="5">
    <location>
        <begin position="621"/>
        <end position="641"/>
    </location>
</feature>
<dbReference type="PROSITE" id="PS51745">
    <property type="entry name" value="PB1"/>
    <property type="match status" value="1"/>
</dbReference>
<keyword evidence="5" id="KW-0472">Membrane</keyword>
<evidence type="ECO:0000256" key="5">
    <source>
        <dbReference type="SAM" id="Phobius"/>
    </source>
</evidence>
<feature type="region of interest" description="Disordered" evidence="4">
    <location>
        <begin position="479"/>
        <end position="504"/>
    </location>
</feature>
<organism evidence="8 9">
    <name type="scientific">Lolium multiflorum</name>
    <name type="common">Italian ryegrass</name>
    <name type="synonym">Lolium perenne subsp. multiflorum</name>
    <dbReference type="NCBI Taxonomy" id="4521"/>
    <lineage>
        <taxon>Eukaryota</taxon>
        <taxon>Viridiplantae</taxon>
        <taxon>Streptophyta</taxon>
        <taxon>Embryophyta</taxon>
        <taxon>Tracheophyta</taxon>
        <taxon>Spermatophyta</taxon>
        <taxon>Magnoliopsida</taxon>
        <taxon>Liliopsida</taxon>
        <taxon>Poales</taxon>
        <taxon>Poaceae</taxon>
        <taxon>BOP clade</taxon>
        <taxon>Pooideae</taxon>
        <taxon>Poodae</taxon>
        <taxon>Poeae</taxon>
        <taxon>Poeae Chloroplast Group 2 (Poeae type)</taxon>
        <taxon>Loliodinae</taxon>
        <taxon>Loliinae</taxon>
        <taxon>Lolium</taxon>
    </lineage>
</organism>
<dbReference type="Pfam" id="PF00571">
    <property type="entry name" value="CBS"/>
    <property type="match status" value="3"/>
</dbReference>
<gene>
    <name evidence="8" type="ORF">QYE76_058835</name>
</gene>
<comment type="similarity">
    <text evidence="1">Belongs to the remorin family.</text>
</comment>
<feature type="domain" description="CBS" evidence="6">
    <location>
        <begin position="331"/>
        <end position="390"/>
    </location>
</feature>
<dbReference type="Pfam" id="PF00564">
    <property type="entry name" value="PB1"/>
    <property type="match status" value="1"/>
</dbReference>
<dbReference type="InterPro" id="IPR000644">
    <property type="entry name" value="CBS_dom"/>
</dbReference>
<feature type="domain" description="CBS" evidence="6">
    <location>
        <begin position="230"/>
        <end position="288"/>
    </location>
</feature>
<evidence type="ECO:0000313" key="9">
    <source>
        <dbReference type="Proteomes" id="UP001231189"/>
    </source>
</evidence>
<keyword evidence="5" id="KW-1133">Transmembrane helix</keyword>
<dbReference type="AlphaFoldDB" id="A0AAD8WQC9"/>
<evidence type="ECO:0000259" key="6">
    <source>
        <dbReference type="PROSITE" id="PS51371"/>
    </source>
</evidence>
<dbReference type="InterPro" id="IPR046342">
    <property type="entry name" value="CBS_dom_sf"/>
</dbReference>
<dbReference type="Proteomes" id="UP001231189">
    <property type="component" value="Unassembled WGS sequence"/>
</dbReference>
<protein>
    <submittedName>
        <fullName evidence="8">Uncharacterized protein</fullName>
    </submittedName>
</protein>
<evidence type="ECO:0000313" key="8">
    <source>
        <dbReference type="EMBL" id="KAK1670676.1"/>
    </source>
</evidence>
<proteinExistence type="inferred from homology"/>
<dbReference type="Gene3D" id="3.10.20.90">
    <property type="entry name" value="Phosphatidylinositol 3-kinase Catalytic Subunit, Chain A, domain 1"/>
    <property type="match status" value="1"/>
</dbReference>
<accession>A0AAD8WQC9</accession>
<evidence type="ECO:0000256" key="1">
    <source>
        <dbReference type="ARBA" id="ARBA00005711"/>
    </source>
</evidence>
<dbReference type="InterPro" id="IPR000270">
    <property type="entry name" value="PB1_dom"/>
</dbReference>
<evidence type="ECO:0000259" key="7">
    <source>
        <dbReference type="PROSITE" id="PS51745"/>
    </source>
</evidence>
<dbReference type="SUPFAM" id="SSF54631">
    <property type="entry name" value="CBS-domain pair"/>
    <property type="match status" value="2"/>
</dbReference>